<evidence type="ECO:0000256" key="4">
    <source>
        <dbReference type="ARBA" id="ARBA00022475"/>
    </source>
</evidence>
<dbReference type="PANTHER" id="PTHR32196:SF29">
    <property type="entry name" value="AUTOINDUCER 2 IMPORT SYSTEM PERMEASE PROTEIN LSRC"/>
    <property type="match status" value="1"/>
</dbReference>
<keyword evidence="8 11" id="KW-0472">Membrane</keyword>
<evidence type="ECO:0000256" key="3">
    <source>
        <dbReference type="ARBA" id="ARBA00022448"/>
    </source>
</evidence>
<organism evidence="12 13">
    <name type="scientific">Nonomuraea cypriaca</name>
    <dbReference type="NCBI Taxonomy" id="1187855"/>
    <lineage>
        <taxon>Bacteria</taxon>
        <taxon>Bacillati</taxon>
        <taxon>Actinomycetota</taxon>
        <taxon>Actinomycetes</taxon>
        <taxon>Streptosporangiales</taxon>
        <taxon>Streptosporangiaceae</taxon>
        <taxon>Nonomuraea</taxon>
    </lineage>
</organism>
<accession>A0A931F6U2</accession>
<feature type="transmembrane region" description="Helical" evidence="11">
    <location>
        <begin position="135"/>
        <end position="154"/>
    </location>
</feature>
<gene>
    <name evidence="12" type="ORF">ITP53_49730</name>
</gene>
<comment type="caution">
    <text evidence="12">The sequence shown here is derived from an EMBL/GenBank/DDBJ whole genome shotgun (WGS) entry which is preliminary data.</text>
</comment>
<evidence type="ECO:0000256" key="2">
    <source>
        <dbReference type="ARBA" id="ARBA00011262"/>
    </source>
</evidence>
<feature type="transmembrane region" description="Helical" evidence="11">
    <location>
        <begin position="21"/>
        <end position="44"/>
    </location>
</feature>
<dbReference type="GO" id="GO:0022857">
    <property type="term" value="F:transmembrane transporter activity"/>
    <property type="evidence" value="ECO:0007669"/>
    <property type="project" value="InterPro"/>
</dbReference>
<proteinExistence type="predicted"/>
<evidence type="ECO:0000256" key="10">
    <source>
        <dbReference type="ARBA" id="ARBA00039382"/>
    </source>
</evidence>
<evidence type="ECO:0000313" key="13">
    <source>
        <dbReference type="Proteomes" id="UP000605361"/>
    </source>
</evidence>
<reference evidence="12" key="1">
    <citation type="submission" date="2020-11" db="EMBL/GenBank/DDBJ databases">
        <title>Whole-genome analyses of Nonomuraea sp. K274.</title>
        <authorList>
            <person name="Veyisoglu A."/>
        </authorList>
    </citation>
    <scope>NUCLEOTIDE SEQUENCE</scope>
    <source>
        <strain evidence="12">K274</strain>
    </source>
</reference>
<feature type="transmembrane region" description="Helical" evidence="11">
    <location>
        <begin position="56"/>
        <end position="74"/>
    </location>
</feature>
<keyword evidence="5" id="KW-0997">Cell inner membrane</keyword>
<feature type="transmembrane region" description="Helical" evidence="11">
    <location>
        <begin position="259"/>
        <end position="276"/>
    </location>
</feature>
<protein>
    <recommendedName>
        <fullName evidence="10">Autoinducer 2 import system permease protein LsrC</fullName>
    </recommendedName>
</protein>
<name>A0A931F6U2_9ACTN</name>
<feature type="transmembrane region" description="Helical" evidence="11">
    <location>
        <begin position="106"/>
        <end position="128"/>
    </location>
</feature>
<evidence type="ECO:0000256" key="9">
    <source>
        <dbReference type="ARBA" id="ARBA00025439"/>
    </source>
</evidence>
<evidence type="ECO:0000256" key="11">
    <source>
        <dbReference type="SAM" id="Phobius"/>
    </source>
</evidence>
<dbReference type="CDD" id="cd06579">
    <property type="entry name" value="TM_PBP1_transp_AraH_like"/>
    <property type="match status" value="1"/>
</dbReference>
<dbReference type="Pfam" id="PF02653">
    <property type="entry name" value="BPD_transp_2"/>
    <property type="match status" value="1"/>
</dbReference>
<comment type="subcellular location">
    <subcellularLocation>
        <location evidence="1">Cell membrane</location>
        <topology evidence="1">Multi-pass membrane protein</topology>
    </subcellularLocation>
</comment>
<evidence type="ECO:0000256" key="7">
    <source>
        <dbReference type="ARBA" id="ARBA00022989"/>
    </source>
</evidence>
<dbReference type="AlphaFoldDB" id="A0A931F6U2"/>
<feature type="transmembrane region" description="Helical" evidence="11">
    <location>
        <begin position="307"/>
        <end position="327"/>
    </location>
</feature>
<dbReference type="EMBL" id="JADOGI010000302">
    <property type="protein sequence ID" value="MBF8193628.1"/>
    <property type="molecule type" value="Genomic_DNA"/>
</dbReference>
<evidence type="ECO:0000256" key="1">
    <source>
        <dbReference type="ARBA" id="ARBA00004651"/>
    </source>
</evidence>
<keyword evidence="4" id="KW-1003">Cell membrane</keyword>
<comment type="function">
    <text evidence="9">Part of the ABC transporter complex LsrABCD involved in autoinducer 2 (AI-2) import. Probably responsible for the translocation of the substrate across the membrane.</text>
</comment>
<evidence type="ECO:0000256" key="5">
    <source>
        <dbReference type="ARBA" id="ARBA00022519"/>
    </source>
</evidence>
<keyword evidence="7 11" id="KW-1133">Transmembrane helix</keyword>
<dbReference type="PANTHER" id="PTHR32196">
    <property type="entry name" value="ABC TRANSPORTER PERMEASE PROTEIN YPHD-RELATED-RELATED"/>
    <property type="match status" value="1"/>
</dbReference>
<evidence type="ECO:0000256" key="8">
    <source>
        <dbReference type="ARBA" id="ARBA00023136"/>
    </source>
</evidence>
<dbReference type="Proteomes" id="UP000605361">
    <property type="component" value="Unassembled WGS sequence"/>
</dbReference>
<feature type="transmembrane region" description="Helical" evidence="11">
    <location>
        <begin position="283"/>
        <end position="301"/>
    </location>
</feature>
<keyword evidence="13" id="KW-1185">Reference proteome</keyword>
<evidence type="ECO:0000256" key="6">
    <source>
        <dbReference type="ARBA" id="ARBA00022692"/>
    </source>
</evidence>
<feature type="transmembrane region" description="Helical" evidence="11">
    <location>
        <begin position="174"/>
        <end position="197"/>
    </location>
</feature>
<dbReference type="GO" id="GO:0005886">
    <property type="term" value="C:plasma membrane"/>
    <property type="evidence" value="ECO:0007669"/>
    <property type="project" value="UniProtKB-SubCell"/>
</dbReference>
<sequence>MQTQPPSQRGASDSSRLVHRFFLFRELGIALALALLIVVTTIVNPRFLTPQGIKDLLLGSTILAVLAVGQTIVVVTRNVDLSVGSVLGLSAFATGSLFMANPNLPIPVALLVGVLLGAVCGVVNGGLIAAARVPALVVTLGTLYVFRGVDYTWATGRQINAADMPPGFLHMGNATVAGVPVLTLFAIVVIVVAGYYLRTFRSGRELYAIGSSPAAARLSGIPVGRRVFAAFVVSGALAGLAGVLYAARFGTLDANAGSGFELNVVAAVVIGGVAIFGGSGSVYGAALGAVLLTTIGSALPVLGVSPFWQRAAVGALILAAIGLDRALAVRLTRTLRHSTRTEGP</sequence>
<feature type="transmembrane region" description="Helical" evidence="11">
    <location>
        <begin position="227"/>
        <end position="247"/>
    </location>
</feature>
<dbReference type="InterPro" id="IPR001851">
    <property type="entry name" value="ABC_transp_permease"/>
</dbReference>
<comment type="subunit">
    <text evidence="2">The complex is composed of two ATP-binding proteins (LsrA), two transmembrane proteins (LsrC and LsrD) and a solute-binding protein (LsrB).</text>
</comment>
<keyword evidence="3" id="KW-0813">Transport</keyword>
<keyword evidence="6 11" id="KW-0812">Transmembrane</keyword>
<evidence type="ECO:0000313" key="12">
    <source>
        <dbReference type="EMBL" id="MBF8193628.1"/>
    </source>
</evidence>
<feature type="transmembrane region" description="Helical" evidence="11">
    <location>
        <begin position="81"/>
        <end position="100"/>
    </location>
</feature>